<dbReference type="Pfam" id="PF02519">
    <property type="entry name" value="Auxin_inducible"/>
    <property type="match status" value="2"/>
</dbReference>
<dbReference type="OMA" id="HEETFIT"/>
<evidence type="ECO:0000313" key="2">
    <source>
        <dbReference type="EMBL" id="VAI47116.1"/>
    </source>
</evidence>
<reference evidence="2 3" key="1">
    <citation type="submission" date="2017-09" db="EMBL/GenBank/DDBJ databases">
        <authorList>
            <consortium name="International Durum Wheat Genome Sequencing Consortium (IDWGSC)"/>
            <person name="Milanesi L."/>
        </authorList>
    </citation>
    <scope>NUCLEOTIDE SEQUENCE [LARGE SCALE GENOMIC DNA]</scope>
    <source>
        <strain evidence="3">cv. Svevo</strain>
    </source>
</reference>
<dbReference type="Proteomes" id="UP000324705">
    <property type="component" value="Chromosome 6A"/>
</dbReference>
<accession>A0A9R0Y289</accession>
<dbReference type="PANTHER" id="PTHR31374:SF308">
    <property type="entry name" value="AUXIN-RESPONSIVE PROTEIN SAUR32"/>
    <property type="match status" value="1"/>
</dbReference>
<sequence>MKTGKTKQGQESSSHGQAARMTKGCAAFFVGNDGEARQRFVVSVTLLGHPAIVELLAEAWEKYGYVHKGAIVVPCSVERFQRAVNAARAQERHHHHHHFRLPHLVSYPRSWRTSHGEAKDRETEEGEAPRRFAVPVALLCHPLILELLGEARDKYGYAHEGAIVVPCGIERFQKAVDAARAQERHRHHHHHHFSLPHLAGCFRPSHAVA</sequence>
<evidence type="ECO:0000313" key="3">
    <source>
        <dbReference type="Proteomes" id="UP000324705"/>
    </source>
</evidence>
<dbReference type="Gramene" id="TRITD6Av1G144910.2">
    <property type="protein sequence ID" value="TRITD6Av1G144910.2"/>
    <property type="gene ID" value="TRITD6Av1G144910"/>
</dbReference>
<name>A0A9R0Y289_TRITD</name>
<protein>
    <submittedName>
        <fullName evidence="2">Uncharacterized protein</fullName>
    </submittedName>
</protein>
<keyword evidence="3" id="KW-1185">Reference proteome</keyword>
<gene>
    <name evidence="2" type="ORF">TRITD_6Av1G144910</name>
</gene>
<dbReference type="GO" id="GO:0009733">
    <property type="term" value="P:response to auxin"/>
    <property type="evidence" value="ECO:0007669"/>
    <property type="project" value="InterPro"/>
</dbReference>
<organism evidence="2 3">
    <name type="scientific">Triticum turgidum subsp. durum</name>
    <name type="common">Durum wheat</name>
    <name type="synonym">Triticum durum</name>
    <dbReference type="NCBI Taxonomy" id="4567"/>
    <lineage>
        <taxon>Eukaryota</taxon>
        <taxon>Viridiplantae</taxon>
        <taxon>Streptophyta</taxon>
        <taxon>Embryophyta</taxon>
        <taxon>Tracheophyta</taxon>
        <taxon>Spermatophyta</taxon>
        <taxon>Magnoliopsida</taxon>
        <taxon>Liliopsida</taxon>
        <taxon>Poales</taxon>
        <taxon>Poaceae</taxon>
        <taxon>BOP clade</taxon>
        <taxon>Pooideae</taxon>
        <taxon>Triticodae</taxon>
        <taxon>Triticeae</taxon>
        <taxon>Triticinae</taxon>
        <taxon>Triticum</taxon>
    </lineage>
</organism>
<dbReference type="AlphaFoldDB" id="A0A9R0Y289"/>
<proteinExistence type="inferred from homology"/>
<comment type="similarity">
    <text evidence="1">Belongs to the ARG7 family.</text>
</comment>
<dbReference type="EMBL" id="LT934121">
    <property type="protein sequence ID" value="VAI47116.1"/>
    <property type="molecule type" value="Genomic_DNA"/>
</dbReference>
<dbReference type="InterPro" id="IPR003676">
    <property type="entry name" value="SAUR_fam"/>
</dbReference>
<dbReference type="PANTHER" id="PTHR31374">
    <property type="entry name" value="AUXIN-INDUCED PROTEIN-LIKE-RELATED"/>
    <property type="match status" value="1"/>
</dbReference>
<evidence type="ECO:0000256" key="1">
    <source>
        <dbReference type="ARBA" id="ARBA00006974"/>
    </source>
</evidence>